<organism evidence="2 3">
    <name type="scientific">Byssochlamys spectabilis</name>
    <name type="common">Paecilomyces variotii</name>
    <dbReference type="NCBI Taxonomy" id="264951"/>
    <lineage>
        <taxon>Eukaryota</taxon>
        <taxon>Fungi</taxon>
        <taxon>Dikarya</taxon>
        <taxon>Ascomycota</taxon>
        <taxon>Pezizomycotina</taxon>
        <taxon>Eurotiomycetes</taxon>
        <taxon>Eurotiomycetidae</taxon>
        <taxon>Eurotiales</taxon>
        <taxon>Thermoascaceae</taxon>
        <taxon>Paecilomyces</taxon>
    </lineage>
</organism>
<dbReference type="AlphaFoldDB" id="A0A443HY81"/>
<comment type="caution">
    <text evidence="2">The sequence shown here is derived from an EMBL/GenBank/DDBJ whole genome shotgun (WGS) entry which is preliminary data.</text>
</comment>
<dbReference type="SUPFAM" id="SSF54427">
    <property type="entry name" value="NTF2-like"/>
    <property type="match status" value="1"/>
</dbReference>
<accession>A0A443HY81</accession>
<dbReference type="VEuPathDB" id="FungiDB:C8Q69DRAFT_201647"/>
<name>A0A443HY81_BYSSP</name>
<dbReference type="RefSeq" id="XP_028486336.1">
    <property type="nucleotide sequence ID" value="XM_028626088.1"/>
</dbReference>
<evidence type="ECO:0000313" key="2">
    <source>
        <dbReference type="EMBL" id="RWQ96691.1"/>
    </source>
</evidence>
<dbReference type="GeneID" id="39595365"/>
<keyword evidence="3" id="KW-1185">Reference proteome</keyword>
<gene>
    <name evidence="2" type="ORF">C8Q69DRAFT_201647</name>
</gene>
<feature type="domain" description="SnoaL-like" evidence="1">
    <location>
        <begin position="11"/>
        <end position="144"/>
    </location>
</feature>
<reference evidence="2 3" key="1">
    <citation type="journal article" date="2018" name="Front. Microbiol.">
        <title>Genomic and genetic insights into a cosmopolitan fungus, Paecilomyces variotii (Eurotiales).</title>
        <authorList>
            <person name="Urquhart A.S."/>
            <person name="Mondo S.J."/>
            <person name="Makela M.R."/>
            <person name="Hane J.K."/>
            <person name="Wiebenga A."/>
            <person name="He G."/>
            <person name="Mihaltcheva S."/>
            <person name="Pangilinan J."/>
            <person name="Lipzen A."/>
            <person name="Barry K."/>
            <person name="de Vries R.P."/>
            <person name="Grigoriev I.V."/>
            <person name="Idnurm A."/>
        </authorList>
    </citation>
    <scope>NUCLEOTIDE SEQUENCE [LARGE SCALE GENOMIC DNA]</scope>
    <source>
        <strain evidence="2 3">CBS 101075</strain>
    </source>
</reference>
<dbReference type="STRING" id="264951.A0A443HY81"/>
<protein>
    <recommendedName>
        <fullName evidence="1">SnoaL-like domain-containing protein</fullName>
    </recommendedName>
</protein>
<dbReference type="EMBL" id="RCNU01000003">
    <property type="protein sequence ID" value="RWQ96691.1"/>
    <property type="molecule type" value="Genomic_DNA"/>
</dbReference>
<dbReference type="InterPro" id="IPR032710">
    <property type="entry name" value="NTF2-like_dom_sf"/>
</dbReference>
<dbReference type="Pfam" id="PF13577">
    <property type="entry name" value="SnoaL_4"/>
    <property type="match status" value="1"/>
</dbReference>
<evidence type="ECO:0000259" key="1">
    <source>
        <dbReference type="Pfam" id="PF13577"/>
    </source>
</evidence>
<evidence type="ECO:0000313" key="3">
    <source>
        <dbReference type="Proteomes" id="UP000283841"/>
    </source>
</evidence>
<dbReference type="InterPro" id="IPR037401">
    <property type="entry name" value="SnoaL-like"/>
</dbReference>
<proteinExistence type="predicted"/>
<dbReference type="Gene3D" id="3.10.450.50">
    <property type="match status" value="1"/>
</dbReference>
<sequence length="162" mass="18058">MTGKYPQVLSSLTPREAITDAIYRAMIGIDRCDIPLFDSAFAHEDVSFEIRAGDEIRAVQGLSNIRTQVLDRVGHMDTTHMLSNIRVDVKEGADTASLTAYALAQHCPPGRGKEPDGPKYLAGGEYWIDLVRDESDGLWKIKKWVLDIVWRQGDASVMQRPA</sequence>
<dbReference type="Proteomes" id="UP000283841">
    <property type="component" value="Unassembled WGS sequence"/>
</dbReference>